<dbReference type="Proteomes" id="UP000515800">
    <property type="component" value="Chromosome"/>
</dbReference>
<evidence type="ECO:0000256" key="5">
    <source>
        <dbReference type="ARBA" id="ARBA00022755"/>
    </source>
</evidence>
<evidence type="ECO:0000256" key="6">
    <source>
        <dbReference type="ARBA" id="ARBA00022801"/>
    </source>
</evidence>
<dbReference type="InterPro" id="IPR046346">
    <property type="entry name" value="Aminoacid_DH-like_N_sf"/>
</dbReference>
<dbReference type="RefSeq" id="WP_187528772.1">
    <property type="nucleotide sequence ID" value="NZ_CP060724.1"/>
</dbReference>
<dbReference type="SUPFAM" id="SSF51735">
    <property type="entry name" value="NAD(P)-binding Rossmann-fold domains"/>
    <property type="match status" value="1"/>
</dbReference>
<dbReference type="GO" id="GO:0005829">
    <property type="term" value="C:cytosol"/>
    <property type="evidence" value="ECO:0007669"/>
    <property type="project" value="TreeGrafter"/>
</dbReference>
<accession>A0A7G9T4B2</accession>
<dbReference type="CDD" id="cd01080">
    <property type="entry name" value="NAD_bind_m-THF_DH_Cyclohyd"/>
    <property type="match status" value="1"/>
</dbReference>
<dbReference type="GO" id="GO:0009086">
    <property type="term" value="P:methionine biosynthetic process"/>
    <property type="evidence" value="ECO:0007669"/>
    <property type="project" value="UniProtKB-KW"/>
</dbReference>
<evidence type="ECO:0000256" key="4">
    <source>
        <dbReference type="ARBA" id="ARBA00022605"/>
    </source>
</evidence>
<dbReference type="InterPro" id="IPR036291">
    <property type="entry name" value="NAD(P)-bd_dom_sf"/>
</dbReference>
<keyword evidence="5 12" id="KW-0658">Purine biosynthesis</keyword>
<organism evidence="15 16">
    <name type="scientific">Weissella diestrammenae</name>
    <dbReference type="NCBI Taxonomy" id="1162633"/>
    <lineage>
        <taxon>Bacteria</taxon>
        <taxon>Bacillati</taxon>
        <taxon>Bacillota</taxon>
        <taxon>Bacilli</taxon>
        <taxon>Lactobacillales</taxon>
        <taxon>Lactobacillaceae</taxon>
        <taxon>Weissella</taxon>
    </lineage>
</organism>
<feature type="binding site" evidence="12">
    <location>
        <begin position="166"/>
        <end position="168"/>
    </location>
    <ligand>
        <name>NADP(+)</name>
        <dbReference type="ChEBI" id="CHEBI:58349"/>
    </ligand>
</feature>
<dbReference type="Pfam" id="PF00763">
    <property type="entry name" value="THF_DHG_CYH"/>
    <property type="match status" value="1"/>
</dbReference>
<dbReference type="SUPFAM" id="SSF53223">
    <property type="entry name" value="Aminoacid dehydrogenase-like, N-terminal domain"/>
    <property type="match status" value="1"/>
</dbReference>
<keyword evidence="6 12" id="KW-0378">Hydrolase</keyword>
<dbReference type="GO" id="GO:0035999">
    <property type="term" value="P:tetrahydrofolate interconversion"/>
    <property type="evidence" value="ECO:0007669"/>
    <property type="project" value="UniProtKB-UniRule"/>
</dbReference>
<keyword evidence="11 12" id="KW-0511">Multifunctional enzyme</keyword>
<dbReference type="UniPathway" id="UPA00193"/>
<dbReference type="GO" id="GO:0006164">
    <property type="term" value="P:purine nucleotide biosynthetic process"/>
    <property type="evidence" value="ECO:0007669"/>
    <property type="project" value="UniProtKB-KW"/>
</dbReference>
<dbReference type="GO" id="GO:0004488">
    <property type="term" value="F:methylenetetrahydrofolate dehydrogenase (NADP+) activity"/>
    <property type="evidence" value="ECO:0007669"/>
    <property type="project" value="UniProtKB-UniRule"/>
</dbReference>
<dbReference type="PANTHER" id="PTHR48099">
    <property type="entry name" value="C-1-TETRAHYDROFOLATE SYNTHASE, CYTOPLASMIC-RELATED"/>
    <property type="match status" value="1"/>
</dbReference>
<dbReference type="InterPro" id="IPR020867">
    <property type="entry name" value="THF_DH/CycHdrlase_CS"/>
</dbReference>
<dbReference type="Gene3D" id="3.40.50.720">
    <property type="entry name" value="NAD(P)-binding Rossmann-like Domain"/>
    <property type="match status" value="1"/>
</dbReference>
<dbReference type="EC" id="3.5.4.9" evidence="12"/>
<evidence type="ECO:0000256" key="1">
    <source>
        <dbReference type="ARBA" id="ARBA00004777"/>
    </source>
</evidence>
<comment type="catalytic activity">
    <reaction evidence="12">
        <text>(6R)-5,10-methylene-5,6,7,8-tetrahydrofolate + NADP(+) = (6R)-5,10-methenyltetrahydrofolate + NADPH</text>
        <dbReference type="Rhea" id="RHEA:22812"/>
        <dbReference type="ChEBI" id="CHEBI:15636"/>
        <dbReference type="ChEBI" id="CHEBI:57455"/>
        <dbReference type="ChEBI" id="CHEBI:57783"/>
        <dbReference type="ChEBI" id="CHEBI:58349"/>
        <dbReference type="EC" id="1.5.1.5"/>
    </reaction>
</comment>
<keyword evidence="7 12" id="KW-0521">NADP</keyword>
<name>A0A7G9T4B2_9LACO</name>
<evidence type="ECO:0000256" key="7">
    <source>
        <dbReference type="ARBA" id="ARBA00022857"/>
    </source>
</evidence>
<evidence type="ECO:0000256" key="12">
    <source>
        <dbReference type="HAMAP-Rule" id="MF_01576"/>
    </source>
</evidence>
<evidence type="ECO:0000259" key="14">
    <source>
        <dbReference type="Pfam" id="PF02882"/>
    </source>
</evidence>
<evidence type="ECO:0000313" key="15">
    <source>
        <dbReference type="EMBL" id="QNN74937.1"/>
    </source>
</evidence>
<dbReference type="GO" id="GO:0004477">
    <property type="term" value="F:methenyltetrahydrofolate cyclohydrolase activity"/>
    <property type="evidence" value="ECO:0007669"/>
    <property type="project" value="UniProtKB-UniRule"/>
</dbReference>
<evidence type="ECO:0000256" key="3">
    <source>
        <dbReference type="ARBA" id="ARBA00022563"/>
    </source>
</evidence>
<comment type="function">
    <text evidence="12">Catalyzes the oxidation of 5,10-methylenetetrahydrofolate to 5,10-methenyltetrahydrofolate and then the hydrolysis of 5,10-methenyltetrahydrofolate to 10-formyltetrahydrofolate.</text>
</comment>
<dbReference type="PANTHER" id="PTHR48099:SF5">
    <property type="entry name" value="C-1-TETRAHYDROFOLATE SYNTHASE, CYTOPLASMIC"/>
    <property type="match status" value="1"/>
</dbReference>
<dbReference type="PROSITE" id="PS00767">
    <property type="entry name" value="THF_DHG_CYH_2"/>
    <property type="match status" value="1"/>
</dbReference>
<reference evidence="15 16" key="1">
    <citation type="submission" date="2020-08" db="EMBL/GenBank/DDBJ databases">
        <title>Genome sequence of Weissella diestrammenae KACC 16890T.</title>
        <authorList>
            <person name="Hyun D.-W."/>
            <person name="Bae J.-W."/>
        </authorList>
    </citation>
    <scope>NUCLEOTIDE SEQUENCE [LARGE SCALE GENOMIC DNA]</scope>
    <source>
        <strain evidence="15 16">KACC 16890</strain>
    </source>
</reference>
<dbReference type="Gene3D" id="3.40.50.10860">
    <property type="entry name" value="Leucine Dehydrogenase, chain A, domain 1"/>
    <property type="match status" value="1"/>
</dbReference>
<dbReference type="InterPro" id="IPR020631">
    <property type="entry name" value="THF_DH/CycHdrlase_NAD-bd_dom"/>
</dbReference>
<evidence type="ECO:0000256" key="11">
    <source>
        <dbReference type="ARBA" id="ARBA00023268"/>
    </source>
</evidence>
<dbReference type="InterPro" id="IPR020630">
    <property type="entry name" value="THF_DH/CycHdrlase_cat_dom"/>
</dbReference>
<dbReference type="Pfam" id="PF02882">
    <property type="entry name" value="THF_DHG_CYH_C"/>
    <property type="match status" value="1"/>
</dbReference>
<dbReference type="EC" id="1.5.1.5" evidence="12"/>
<dbReference type="HAMAP" id="MF_01576">
    <property type="entry name" value="THF_DHG_CYH"/>
    <property type="match status" value="1"/>
</dbReference>
<keyword evidence="4 12" id="KW-0028">Amino-acid biosynthesis</keyword>
<keyword evidence="3 12" id="KW-0554">One-carbon metabolism</keyword>
<feature type="binding site" evidence="12">
    <location>
        <position position="234"/>
    </location>
    <ligand>
        <name>NADP(+)</name>
        <dbReference type="ChEBI" id="CHEBI:58349"/>
    </ligand>
</feature>
<comment type="catalytic activity">
    <reaction evidence="12">
        <text>(6R)-5,10-methenyltetrahydrofolate + H2O = (6R)-10-formyltetrahydrofolate + H(+)</text>
        <dbReference type="Rhea" id="RHEA:23700"/>
        <dbReference type="ChEBI" id="CHEBI:15377"/>
        <dbReference type="ChEBI" id="CHEBI:15378"/>
        <dbReference type="ChEBI" id="CHEBI:57455"/>
        <dbReference type="ChEBI" id="CHEBI:195366"/>
        <dbReference type="EC" id="3.5.4.9"/>
    </reaction>
</comment>
<keyword evidence="10 12" id="KW-0486">Methionine biosynthesis</keyword>
<evidence type="ECO:0000256" key="8">
    <source>
        <dbReference type="ARBA" id="ARBA00023002"/>
    </source>
</evidence>
<feature type="domain" description="Tetrahydrofolate dehydrogenase/cyclohydrolase NAD(P)-binding" evidence="14">
    <location>
        <begin position="141"/>
        <end position="284"/>
    </location>
</feature>
<evidence type="ECO:0000256" key="10">
    <source>
        <dbReference type="ARBA" id="ARBA00023167"/>
    </source>
</evidence>
<comment type="subunit">
    <text evidence="2 12">Homodimer.</text>
</comment>
<evidence type="ECO:0000259" key="13">
    <source>
        <dbReference type="Pfam" id="PF00763"/>
    </source>
</evidence>
<dbReference type="KEGG" id="wdi:H9L19_05975"/>
<dbReference type="AlphaFoldDB" id="A0A7G9T4B2"/>
<comment type="similarity">
    <text evidence="12">Belongs to the tetrahydrofolate dehydrogenase/cyclohydrolase family.</text>
</comment>
<feature type="domain" description="Tetrahydrofolate dehydrogenase/cyclohydrolase catalytic" evidence="13">
    <location>
        <begin position="5"/>
        <end position="119"/>
    </location>
</feature>
<comment type="caution">
    <text evidence="12">Lacks conserved residue(s) required for the propagation of feature annotation.</text>
</comment>
<gene>
    <name evidence="12" type="primary">folD</name>
    <name evidence="15" type="ORF">H9L19_05975</name>
</gene>
<evidence type="ECO:0000313" key="16">
    <source>
        <dbReference type="Proteomes" id="UP000515800"/>
    </source>
</evidence>
<keyword evidence="16" id="KW-1185">Reference proteome</keyword>
<protein>
    <recommendedName>
        <fullName evidence="12">Bifunctional protein FolD</fullName>
    </recommendedName>
    <domain>
        <recommendedName>
            <fullName evidence="12">Methylenetetrahydrofolate dehydrogenase</fullName>
            <ecNumber evidence="12">1.5.1.5</ecNumber>
        </recommendedName>
    </domain>
    <domain>
        <recommendedName>
            <fullName evidence="12">Methenyltetrahydrofolate cyclohydrolase</fullName>
            <ecNumber evidence="12">3.5.4.9</ecNumber>
        </recommendedName>
    </domain>
</protein>
<dbReference type="FunFam" id="3.40.50.10860:FF:000005">
    <property type="entry name" value="C-1-tetrahydrofolate synthase, cytoplasmic, putative"/>
    <property type="match status" value="1"/>
</dbReference>
<dbReference type="InterPro" id="IPR000672">
    <property type="entry name" value="THF_DH/CycHdrlase"/>
</dbReference>
<keyword evidence="8 12" id="KW-0560">Oxidoreductase</keyword>
<proteinExistence type="inferred from homology"/>
<evidence type="ECO:0000256" key="2">
    <source>
        <dbReference type="ARBA" id="ARBA00011738"/>
    </source>
</evidence>
<dbReference type="EMBL" id="CP060724">
    <property type="protein sequence ID" value="QNN74937.1"/>
    <property type="molecule type" value="Genomic_DNA"/>
</dbReference>
<sequence>MAEIIDGKAIAQLVRQKLAEQVEVLKTKSIVPGLTVIIVGDDPASQIYVRNKERAAQKVGIAHQTIRLAADVTEASLLTIIKKLNQDDQVDAILVQSPLPNHLNEQLVQETISPEKDVDGFNPINIGKLYANRHEYYPVANTPKGVMTLLMAHHVPLRGKLAVVVGRSILVGKPMLSLLEAANASVALLHRYTPDDLRRSLLKQADIVIVGTGIPGLVVGDDLKSGATVIDVGINRLSDGQLVGDVDFASAQAVAGAITPVPGGVGPMTIATLLQTTVELAAQHHQIELADKWQII</sequence>
<keyword evidence="9 12" id="KW-0368">Histidine biosynthesis</keyword>
<dbReference type="PRINTS" id="PR00085">
    <property type="entry name" value="THFDHDRGNASE"/>
</dbReference>
<evidence type="ECO:0000256" key="9">
    <source>
        <dbReference type="ARBA" id="ARBA00023102"/>
    </source>
</evidence>
<dbReference type="GO" id="GO:0000105">
    <property type="term" value="P:L-histidine biosynthetic process"/>
    <property type="evidence" value="ECO:0007669"/>
    <property type="project" value="UniProtKB-KW"/>
</dbReference>
<comment type="pathway">
    <text evidence="1 12">One-carbon metabolism; tetrahydrofolate interconversion.</text>
</comment>